<keyword evidence="3" id="KW-1185">Reference proteome</keyword>
<dbReference type="AlphaFoldDB" id="A0ABD5PTY6"/>
<name>A0ABD5PTY6_9EURY</name>
<evidence type="ECO:0000256" key="1">
    <source>
        <dbReference type="SAM" id="Phobius"/>
    </source>
</evidence>
<keyword evidence="1" id="KW-1133">Transmembrane helix</keyword>
<dbReference type="EMBL" id="JBHSFA010000009">
    <property type="protein sequence ID" value="MFC4543994.1"/>
    <property type="molecule type" value="Genomic_DNA"/>
</dbReference>
<reference evidence="2 3" key="1">
    <citation type="journal article" date="2019" name="Int. J. Syst. Evol. Microbiol.">
        <title>The Global Catalogue of Microorganisms (GCM) 10K type strain sequencing project: providing services to taxonomists for standard genome sequencing and annotation.</title>
        <authorList>
            <consortium name="The Broad Institute Genomics Platform"/>
            <consortium name="The Broad Institute Genome Sequencing Center for Infectious Disease"/>
            <person name="Wu L."/>
            <person name="Ma J."/>
        </authorList>
    </citation>
    <scope>NUCLEOTIDE SEQUENCE [LARGE SCALE GENOMIC DNA]</scope>
    <source>
        <strain evidence="2 3">WLHS5</strain>
    </source>
</reference>
<organism evidence="2 3">
    <name type="scientific">Halosolutus amylolyticus</name>
    <dbReference type="NCBI Taxonomy" id="2932267"/>
    <lineage>
        <taxon>Archaea</taxon>
        <taxon>Methanobacteriati</taxon>
        <taxon>Methanobacteriota</taxon>
        <taxon>Stenosarchaea group</taxon>
        <taxon>Halobacteria</taxon>
        <taxon>Halobacteriales</taxon>
        <taxon>Natrialbaceae</taxon>
        <taxon>Halosolutus</taxon>
    </lineage>
</organism>
<proteinExistence type="predicted"/>
<sequence>MSRRSSGGPGVFARFFGTDPDRLAIAVVLGGTALAIGAVLLGGFVPAGRVLVGLLYPLAALFPLLGVAIAGYAIWWLWLATPSSDAAMVEGDPPEAGVTRTDRRVGRETDLLLDDAANDWYRCQPTDSTAAVRRRLADGATRVLTTKRGFAPTAAREAVQSGTWTGDPVAAAFLAEDLRQPPRERLRAAIDPGAAFRRRIRRTLAAIEAIDDPAVEPVDAGSRDRSEVAR</sequence>
<protein>
    <submittedName>
        <fullName evidence="2">Uncharacterized protein</fullName>
    </submittedName>
</protein>
<evidence type="ECO:0000313" key="3">
    <source>
        <dbReference type="Proteomes" id="UP001595898"/>
    </source>
</evidence>
<dbReference type="InterPro" id="IPR055693">
    <property type="entry name" value="DUF7269"/>
</dbReference>
<feature type="transmembrane region" description="Helical" evidence="1">
    <location>
        <begin position="54"/>
        <end position="78"/>
    </location>
</feature>
<gene>
    <name evidence="2" type="ORF">ACFO5R_18865</name>
</gene>
<feature type="transmembrane region" description="Helical" evidence="1">
    <location>
        <begin position="23"/>
        <end position="47"/>
    </location>
</feature>
<evidence type="ECO:0000313" key="2">
    <source>
        <dbReference type="EMBL" id="MFC4543994.1"/>
    </source>
</evidence>
<keyword evidence="1" id="KW-0812">Transmembrane</keyword>
<dbReference type="Pfam" id="PF23933">
    <property type="entry name" value="DUF7269"/>
    <property type="match status" value="1"/>
</dbReference>
<keyword evidence="1" id="KW-0472">Membrane</keyword>
<dbReference type="Proteomes" id="UP001595898">
    <property type="component" value="Unassembled WGS sequence"/>
</dbReference>
<comment type="caution">
    <text evidence="2">The sequence shown here is derived from an EMBL/GenBank/DDBJ whole genome shotgun (WGS) entry which is preliminary data.</text>
</comment>
<accession>A0ABD5PTY6</accession>
<dbReference type="RefSeq" id="WP_250141982.1">
    <property type="nucleotide sequence ID" value="NZ_JALIQP010000005.1"/>
</dbReference>